<dbReference type="PANTHER" id="PTHR36110">
    <property type="entry name" value="RING-CLEAVING DIOXYGENASE MHQE-RELATED"/>
    <property type="match status" value="1"/>
</dbReference>
<organism evidence="2 3">
    <name type="scientific">Pseudoroseicyclus tamaricis</name>
    <dbReference type="NCBI Taxonomy" id="2705421"/>
    <lineage>
        <taxon>Bacteria</taxon>
        <taxon>Pseudomonadati</taxon>
        <taxon>Pseudomonadota</taxon>
        <taxon>Alphaproteobacteria</taxon>
        <taxon>Rhodobacterales</taxon>
        <taxon>Paracoccaceae</taxon>
        <taxon>Pseudoroseicyclus</taxon>
    </lineage>
</organism>
<keyword evidence="2" id="KW-0223">Dioxygenase</keyword>
<keyword evidence="2" id="KW-0560">Oxidoreductase</keyword>
<sequence length="292" mass="31479">MFPTIPGLHHITSIASGARENDAFYTTTLGLRRVKKTVNFDAPDVYHLYFGDKAGAPGTIWTSFPFPNARRGTAGTGTTVRTAFAVPQGSLDYWEAALGGRRDTTFGAEQLVFEGPDGEGLALVAEAEADGSEIQSLHSVTLSLRDGGPEAEILSLMGFEEVMEEGRERLFSAPGDAHGKSVILATRPDEPAAKEGAGSVHHVAFRVADEPAQLRAREALEEAGIAVTEVRDRQYFRSIYFRTPGGVLFEIATDGPGFDADEPAETMGTALKLPGQHEHLRARLEEELVPLD</sequence>
<evidence type="ECO:0000313" key="3">
    <source>
        <dbReference type="Proteomes" id="UP000474757"/>
    </source>
</evidence>
<dbReference type="SUPFAM" id="SSF54593">
    <property type="entry name" value="Glyoxalase/Bleomycin resistance protein/Dihydroxybiphenyl dioxygenase"/>
    <property type="match status" value="1"/>
</dbReference>
<dbReference type="Proteomes" id="UP000474757">
    <property type="component" value="Unassembled WGS sequence"/>
</dbReference>
<reference evidence="2 3" key="1">
    <citation type="submission" date="2020-02" db="EMBL/GenBank/DDBJ databases">
        <title>Pseudoroseicyclus tamarix, sp. nov., isolated from offshore sediment of a Tamarix chinensis forest.</title>
        <authorList>
            <person name="Gai Y."/>
        </authorList>
    </citation>
    <scope>NUCLEOTIDE SEQUENCE [LARGE SCALE GENOMIC DNA]</scope>
    <source>
        <strain evidence="2 3">CLL3-39</strain>
    </source>
</reference>
<dbReference type="AlphaFoldDB" id="A0A6B2JVS7"/>
<dbReference type="InterPro" id="IPR037523">
    <property type="entry name" value="VOC_core"/>
</dbReference>
<dbReference type="RefSeq" id="WP_163895728.1">
    <property type="nucleotide sequence ID" value="NZ_JAAFYS010000004.1"/>
</dbReference>
<dbReference type="InterPro" id="IPR004360">
    <property type="entry name" value="Glyas_Fos-R_dOase_dom"/>
</dbReference>
<dbReference type="InterPro" id="IPR052537">
    <property type="entry name" value="Extradiol_RC_dioxygenase"/>
</dbReference>
<dbReference type="CDD" id="cd08347">
    <property type="entry name" value="PcpA_C_like"/>
    <property type="match status" value="1"/>
</dbReference>
<gene>
    <name evidence="2" type="ORF">GZA08_16680</name>
</gene>
<dbReference type="InterPro" id="IPR029068">
    <property type="entry name" value="Glyas_Bleomycin-R_OHBP_Dase"/>
</dbReference>
<dbReference type="GO" id="GO:0051213">
    <property type="term" value="F:dioxygenase activity"/>
    <property type="evidence" value="ECO:0007669"/>
    <property type="project" value="UniProtKB-KW"/>
</dbReference>
<keyword evidence="3" id="KW-1185">Reference proteome</keyword>
<protein>
    <submittedName>
        <fullName evidence="2">Ring-cleaving dioxygenase</fullName>
    </submittedName>
</protein>
<accession>A0A6B2JVS7</accession>
<dbReference type="PROSITE" id="PS51819">
    <property type="entry name" value="VOC"/>
    <property type="match status" value="1"/>
</dbReference>
<proteinExistence type="predicted"/>
<dbReference type="EMBL" id="JAAGAB010000004">
    <property type="protein sequence ID" value="NDV02607.1"/>
    <property type="molecule type" value="Genomic_DNA"/>
</dbReference>
<comment type="caution">
    <text evidence="2">The sequence shown here is derived from an EMBL/GenBank/DDBJ whole genome shotgun (WGS) entry which is preliminary data.</text>
</comment>
<dbReference type="Gene3D" id="3.10.180.10">
    <property type="entry name" value="2,3-Dihydroxybiphenyl 1,2-Dioxygenase, domain 1"/>
    <property type="match status" value="2"/>
</dbReference>
<dbReference type="PANTHER" id="PTHR36110:SF2">
    <property type="entry name" value="RING-CLEAVING DIOXYGENASE MHQE-RELATED"/>
    <property type="match status" value="1"/>
</dbReference>
<evidence type="ECO:0000313" key="2">
    <source>
        <dbReference type="EMBL" id="NDV02607.1"/>
    </source>
</evidence>
<feature type="domain" description="VOC" evidence="1">
    <location>
        <begin position="136"/>
        <end position="254"/>
    </location>
</feature>
<name>A0A6B2JVS7_9RHOB</name>
<evidence type="ECO:0000259" key="1">
    <source>
        <dbReference type="PROSITE" id="PS51819"/>
    </source>
</evidence>
<dbReference type="Pfam" id="PF00903">
    <property type="entry name" value="Glyoxalase"/>
    <property type="match status" value="1"/>
</dbReference>